<organism evidence="1 2">
    <name type="scientific">Phaseolus coccineus</name>
    <name type="common">Scarlet runner bean</name>
    <name type="synonym">Phaseolus multiflorus</name>
    <dbReference type="NCBI Taxonomy" id="3886"/>
    <lineage>
        <taxon>Eukaryota</taxon>
        <taxon>Viridiplantae</taxon>
        <taxon>Streptophyta</taxon>
        <taxon>Embryophyta</taxon>
        <taxon>Tracheophyta</taxon>
        <taxon>Spermatophyta</taxon>
        <taxon>Magnoliopsida</taxon>
        <taxon>eudicotyledons</taxon>
        <taxon>Gunneridae</taxon>
        <taxon>Pentapetalae</taxon>
        <taxon>rosids</taxon>
        <taxon>fabids</taxon>
        <taxon>Fabales</taxon>
        <taxon>Fabaceae</taxon>
        <taxon>Papilionoideae</taxon>
        <taxon>50 kb inversion clade</taxon>
        <taxon>NPAAA clade</taxon>
        <taxon>indigoferoid/millettioid clade</taxon>
        <taxon>Phaseoleae</taxon>
        <taxon>Phaseolus</taxon>
    </lineage>
</organism>
<reference evidence="1 2" key="1">
    <citation type="submission" date="2024-01" db="EMBL/GenBank/DDBJ databases">
        <title>The genomes of 5 underutilized Papilionoideae crops provide insights into root nodulation and disease resistanc.</title>
        <authorList>
            <person name="Jiang F."/>
        </authorList>
    </citation>
    <scope>NUCLEOTIDE SEQUENCE [LARGE SCALE GENOMIC DNA]</scope>
    <source>
        <strain evidence="1">JINMINGXINNONG_FW02</strain>
        <tissue evidence="1">Leaves</tissue>
    </source>
</reference>
<comment type="caution">
    <text evidence="1">The sequence shown here is derived from an EMBL/GenBank/DDBJ whole genome shotgun (WGS) entry which is preliminary data.</text>
</comment>
<protein>
    <submittedName>
        <fullName evidence="1">Uncharacterized protein</fullName>
    </submittedName>
</protein>
<dbReference type="EMBL" id="JAYMYR010000008">
    <property type="protein sequence ID" value="KAK7348040.1"/>
    <property type="molecule type" value="Genomic_DNA"/>
</dbReference>
<dbReference type="AlphaFoldDB" id="A0AAN9M4F0"/>
<keyword evidence="2" id="KW-1185">Reference proteome</keyword>
<sequence length="76" mass="8357">MVSHTANLDGKKSWSNFDVQGQLSALDPVDKLLLVSISAVILLIPNWTKQLHVFHVASMTRQLLGTSLPAKYIVPC</sequence>
<name>A0AAN9M4F0_PHACN</name>
<dbReference type="Proteomes" id="UP001374584">
    <property type="component" value="Unassembled WGS sequence"/>
</dbReference>
<evidence type="ECO:0000313" key="1">
    <source>
        <dbReference type="EMBL" id="KAK7348040.1"/>
    </source>
</evidence>
<evidence type="ECO:0000313" key="2">
    <source>
        <dbReference type="Proteomes" id="UP001374584"/>
    </source>
</evidence>
<gene>
    <name evidence="1" type="ORF">VNO80_22589</name>
</gene>
<proteinExistence type="predicted"/>
<accession>A0AAN9M4F0</accession>